<organism evidence="1 2">
    <name type="scientific">Funneliformis geosporum</name>
    <dbReference type="NCBI Taxonomy" id="1117311"/>
    <lineage>
        <taxon>Eukaryota</taxon>
        <taxon>Fungi</taxon>
        <taxon>Fungi incertae sedis</taxon>
        <taxon>Mucoromycota</taxon>
        <taxon>Glomeromycotina</taxon>
        <taxon>Glomeromycetes</taxon>
        <taxon>Glomerales</taxon>
        <taxon>Glomeraceae</taxon>
        <taxon>Funneliformis</taxon>
    </lineage>
</organism>
<proteinExistence type="predicted"/>
<sequence>MSCPGASSPIIESLEYHEYHDMLILPIYFTDAEHKMFYLIVGAVVIDWAKVTIEKIDNKEKPNMNDQQQNQETK</sequence>
<keyword evidence="2" id="KW-1185">Reference proteome</keyword>
<comment type="caution">
    <text evidence="1">The sequence shown here is derived from an EMBL/GenBank/DDBJ whole genome shotgun (WGS) entry which is preliminary data.</text>
</comment>
<reference evidence="1" key="1">
    <citation type="submission" date="2022-08" db="EMBL/GenBank/DDBJ databases">
        <authorList>
            <person name="Kallberg Y."/>
            <person name="Tangrot J."/>
            <person name="Rosling A."/>
        </authorList>
    </citation>
    <scope>NUCLEOTIDE SEQUENCE</scope>
    <source>
        <strain evidence="1">Wild A</strain>
    </source>
</reference>
<dbReference type="Proteomes" id="UP001153678">
    <property type="component" value="Unassembled WGS sequence"/>
</dbReference>
<gene>
    <name evidence="1" type="ORF">FWILDA_LOCUS5845</name>
</gene>
<dbReference type="AlphaFoldDB" id="A0A9W4SK76"/>
<evidence type="ECO:0000313" key="2">
    <source>
        <dbReference type="Proteomes" id="UP001153678"/>
    </source>
</evidence>
<dbReference type="EMBL" id="CAMKVN010001003">
    <property type="protein sequence ID" value="CAI2172964.1"/>
    <property type="molecule type" value="Genomic_DNA"/>
</dbReference>
<protein>
    <submittedName>
        <fullName evidence="1">11542_t:CDS:1</fullName>
    </submittedName>
</protein>
<evidence type="ECO:0000313" key="1">
    <source>
        <dbReference type="EMBL" id="CAI2172964.1"/>
    </source>
</evidence>
<name>A0A9W4SK76_9GLOM</name>
<accession>A0A9W4SK76</accession>